<dbReference type="InterPro" id="IPR036691">
    <property type="entry name" value="Endo/exonu/phosph_ase_sf"/>
</dbReference>
<name>A0AAN8KEQ0_PATCE</name>
<dbReference type="Proteomes" id="UP001347796">
    <property type="component" value="Unassembled WGS sequence"/>
</dbReference>
<organism evidence="2 3">
    <name type="scientific">Patella caerulea</name>
    <name type="common">Rayed Mediterranean limpet</name>
    <dbReference type="NCBI Taxonomy" id="87958"/>
    <lineage>
        <taxon>Eukaryota</taxon>
        <taxon>Metazoa</taxon>
        <taxon>Spiralia</taxon>
        <taxon>Lophotrochozoa</taxon>
        <taxon>Mollusca</taxon>
        <taxon>Gastropoda</taxon>
        <taxon>Patellogastropoda</taxon>
        <taxon>Patelloidea</taxon>
        <taxon>Patellidae</taxon>
        <taxon>Patella</taxon>
    </lineage>
</organism>
<dbReference type="SUPFAM" id="SSF56219">
    <property type="entry name" value="DNase I-like"/>
    <property type="match status" value="1"/>
</dbReference>
<evidence type="ECO:0000259" key="1">
    <source>
        <dbReference type="Pfam" id="PF14529"/>
    </source>
</evidence>
<evidence type="ECO:0000313" key="2">
    <source>
        <dbReference type="EMBL" id="KAK6194931.1"/>
    </source>
</evidence>
<dbReference type="AlphaFoldDB" id="A0AAN8KEQ0"/>
<dbReference type="PANTHER" id="PTHR46670">
    <property type="entry name" value="ENDO/EXONUCLEASE/PHOSPHATASE DOMAIN-CONTAINING PROTEIN"/>
    <property type="match status" value="1"/>
</dbReference>
<proteinExistence type="predicted"/>
<gene>
    <name evidence="2" type="ORF">SNE40_000461</name>
</gene>
<feature type="domain" description="Endonuclease/exonuclease/phosphatase" evidence="1">
    <location>
        <begin position="7"/>
        <end position="113"/>
    </location>
</feature>
<reference evidence="2 3" key="1">
    <citation type="submission" date="2024-01" db="EMBL/GenBank/DDBJ databases">
        <title>The genome of the rayed Mediterranean limpet Patella caerulea (Linnaeus, 1758).</title>
        <authorList>
            <person name="Anh-Thu Weber A."/>
            <person name="Halstead-Nussloch G."/>
        </authorList>
    </citation>
    <scope>NUCLEOTIDE SEQUENCE [LARGE SCALE GENOMIC DNA]</scope>
    <source>
        <strain evidence="2">AATW-2023a</strain>
        <tissue evidence="2">Whole specimen</tissue>
    </source>
</reference>
<sequence length="328" mass="37756">MSGETIRSVVIYRPPHLPIQTFLDDFQILLNELSKSNCKILIVGDFNIHFDKQHDSNTTRFIDILNINSLTQHVKTATHAKGHIIDLVLTRDSEISFRNLTVIDDVISDHFPVFVDLNIIKPAPVTKTVTLRKQSDFNKDQFIKELDSTDFSSIGSLPDVNSKALAYYSSLYCAYDKVLPERTKTFILRPNTEWFNDEVLQAKRDRNKAEKVWRKSNLHVHKDIYREQKLNFQALVKSAKKSYYTNKIDASSNKAKELFRVSNALLSHNYGQSILPDCESSSELANTFSDYFTYKIQAIRDNLQPSQHGSTPFSFWFIVTSCQLNHLP</sequence>
<dbReference type="GO" id="GO:0003824">
    <property type="term" value="F:catalytic activity"/>
    <property type="evidence" value="ECO:0007669"/>
    <property type="project" value="InterPro"/>
</dbReference>
<comment type="caution">
    <text evidence="2">The sequence shown here is derived from an EMBL/GenBank/DDBJ whole genome shotgun (WGS) entry which is preliminary data.</text>
</comment>
<dbReference type="InterPro" id="IPR005135">
    <property type="entry name" value="Endo/exonuclease/phosphatase"/>
</dbReference>
<protein>
    <recommendedName>
        <fullName evidence="1">Endonuclease/exonuclease/phosphatase domain-containing protein</fullName>
    </recommendedName>
</protein>
<keyword evidence="3" id="KW-1185">Reference proteome</keyword>
<evidence type="ECO:0000313" key="3">
    <source>
        <dbReference type="Proteomes" id="UP001347796"/>
    </source>
</evidence>
<accession>A0AAN8KEQ0</accession>
<dbReference type="EMBL" id="JAZGQO010000001">
    <property type="protein sequence ID" value="KAK6194931.1"/>
    <property type="molecule type" value="Genomic_DNA"/>
</dbReference>
<dbReference type="Gene3D" id="3.60.10.10">
    <property type="entry name" value="Endonuclease/exonuclease/phosphatase"/>
    <property type="match status" value="1"/>
</dbReference>
<dbReference type="PANTHER" id="PTHR46670:SF3">
    <property type="entry name" value="ENDONUCLEASE_EXONUCLEASE_PHOSPHATASE DOMAIN-CONTAINING PROTEIN"/>
    <property type="match status" value="1"/>
</dbReference>
<dbReference type="Pfam" id="PF14529">
    <property type="entry name" value="Exo_endo_phos_2"/>
    <property type="match status" value="1"/>
</dbReference>